<dbReference type="GO" id="GO:0000179">
    <property type="term" value="F:rRNA (adenine-N6,N6-)-dimethyltransferase activity"/>
    <property type="evidence" value="ECO:0007669"/>
    <property type="project" value="UniProtKB-UniRule"/>
</dbReference>
<evidence type="ECO:0000256" key="4">
    <source>
        <dbReference type="ARBA" id="ARBA00022884"/>
    </source>
</evidence>
<dbReference type="InterPro" id="IPR020598">
    <property type="entry name" value="rRNA_Ade_methylase_Trfase_N"/>
</dbReference>
<keyword evidence="1 5" id="KW-0489">Methyltransferase</keyword>
<name>A0A177W8J3_BATDL</name>
<dbReference type="AlphaFoldDB" id="A0A177W8J3"/>
<evidence type="ECO:0000256" key="6">
    <source>
        <dbReference type="RuleBase" id="RU362106"/>
    </source>
</evidence>
<dbReference type="SMART" id="SM00650">
    <property type="entry name" value="rADc"/>
    <property type="match status" value="1"/>
</dbReference>
<feature type="binding site" evidence="5">
    <location>
        <position position="26"/>
    </location>
    <ligand>
        <name>S-adenosyl-L-methionine</name>
        <dbReference type="ChEBI" id="CHEBI:59789"/>
    </ligand>
</feature>
<dbReference type="STRING" id="403673.A0A177W8J3"/>
<dbReference type="GO" id="GO:0003723">
    <property type="term" value="F:RNA binding"/>
    <property type="evidence" value="ECO:0007669"/>
    <property type="project" value="UniProtKB-UniRule"/>
</dbReference>
<evidence type="ECO:0000256" key="5">
    <source>
        <dbReference type="PROSITE-ProRule" id="PRU01026"/>
    </source>
</evidence>
<sequence>MAHIDSIAQHAVAKKRDGKTLHVEVGPGPGGLTRSLLKLGVTHLVAVEKDASVAPMLQILQASVPSRFRFLLGDMLESDQQVLFNQIMTEAVECDRLSQPNSNSNPDNQPHFDKVHIVGNLPYSISSPLLHMWIKQAATEKYLFSFPKTEMTLMLQREVCERIAAPVGTKVRGRLSVLCQAFFDVKMLSVVDRKLFRPVPKVDGGILQFKPHAENRLKGS</sequence>
<dbReference type="EC" id="2.1.1.-" evidence="6"/>
<dbReference type="PIRSF" id="PIRSF027833">
    <property type="entry name" value="MtTFB2"/>
    <property type="match status" value="1"/>
</dbReference>
<keyword evidence="6" id="KW-0698">rRNA processing</keyword>
<feature type="domain" description="Ribosomal RNA adenine methylase transferase N-terminal" evidence="7">
    <location>
        <begin position="3"/>
        <end position="213"/>
    </location>
</feature>
<reference evidence="8 9" key="1">
    <citation type="submission" date="2006-10" db="EMBL/GenBank/DDBJ databases">
        <title>The Genome Sequence of Batrachochytrium dendrobatidis JEL423.</title>
        <authorList>
            <consortium name="The Broad Institute Genome Sequencing Platform"/>
            <person name="Birren B."/>
            <person name="Lander E."/>
            <person name="Galagan J."/>
            <person name="Cuomo C."/>
            <person name="Devon K."/>
            <person name="Jaffe D."/>
            <person name="Butler J."/>
            <person name="Alvarez P."/>
            <person name="Gnerre S."/>
            <person name="Grabherr M."/>
            <person name="Kleber M."/>
            <person name="Mauceli E."/>
            <person name="Brockman W."/>
            <person name="Young S."/>
            <person name="LaButti K."/>
            <person name="Sykes S."/>
            <person name="DeCaprio D."/>
            <person name="Crawford M."/>
            <person name="Koehrsen M."/>
            <person name="Engels R."/>
            <person name="Montgomery P."/>
            <person name="Pearson M."/>
            <person name="Howarth C."/>
            <person name="Larson L."/>
            <person name="White J."/>
            <person name="O'Leary S."/>
            <person name="Kodira C."/>
            <person name="Zeng Q."/>
            <person name="Yandava C."/>
            <person name="Alvarado L."/>
            <person name="Longcore J."/>
            <person name="James T."/>
        </authorList>
    </citation>
    <scope>NUCLEOTIDE SEQUENCE [LARGE SCALE GENOMIC DNA]</scope>
    <source>
        <strain evidence="8 9">JEL423</strain>
    </source>
</reference>
<dbReference type="CDD" id="cd02440">
    <property type="entry name" value="AdoMet_MTases"/>
    <property type="match status" value="1"/>
</dbReference>
<dbReference type="EMBL" id="DS022300">
    <property type="protein sequence ID" value="OAJ36427.1"/>
    <property type="molecule type" value="Genomic_DNA"/>
</dbReference>
<evidence type="ECO:0000259" key="7">
    <source>
        <dbReference type="SMART" id="SM00650"/>
    </source>
</evidence>
<evidence type="ECO:0000256" key="2">
    <source>
        <dbReference type="ARBA" id="ARBA00022679"/>
    </source>
</evidence>
<gene>
    <name evidence="8" type="ORF">BDEG_20602</name>
</gene>
<feature type="binding site" evidence="5">
    <location>
        <position position="48"/>
    </location>
    <ligand>
        <name>S-adenosyl-L-methionine</name>
        <dbReference type="ChEBI" id="CHEBI:59789"/>
    </ligand>
</feature>
<evidence type="ECO:0000313" key="9">
    <source>
        <dbReference type="Proteomes" id="UP000077115"/>
    </source>
</evidence>
<proteinExistence type="inferred from homology"/>
<feature type="binding site" evidence="5">
    <location>
        <position position="74"/>
    </location>
    <ligand>
        <name>S-adenosyl-L-methionine</name>
        <dbReference type="ChEBI" id="CHEBI:59789"/>
    </ligand>
</feature>
<dbReference type="PROSITE" id="PS51689">
    <property type="entry name" value="SAM_RNA_A_N6_MT"/>
    <property type="match status" value="1"/>
</dbReference>
<dbReference type="Proteomes" id="UP000077115">
    <property type="component" value="Unassembled WGS sequence"/>
</dbReference>
<dbReference type="Gene3D" id="3.40.50.150">
    <property type="entry name" value="Vaccinia Virus protein VP39"/>
    <property type="match status" value="1"/>
</dbReference>
<dbReference type="PANTHER" id="PTHR11727">
    <property type="entry name" value="DIMETHYLADENOSINE TRANSFERASE"/>
    <property type="match status" value="1"/>
</dbReference>
<keyword evidence="2 5" id="KW-0808">Transferase</keyword>
<comment type="caution">
    <text evidence="5">Lacks conserved residue(s) required for the propagation of feature annotation.</text>
</comment>
<comment type="similarity">
    <text evidence="5 6">Belongs to the class I-like SAM-binding methyltransferase superfamily. rRNA adenine N(6)-methyltransferase family.</text>
</comment>
<accession>A0A177W8J3</accession>
<feature type="binding site" evidence="5">
    <location>
        <position position="120"/>
    </location>
    <ligand>
        <name>S-adenosyl-L-methionine</name>
        <dbReference type="ChEBI" id="CHEBI:59789"/>
    </ligand>
</feature>
<evidence type="ECO:0000256" key="1">
    <source>
        <dbReference type="ARBA" id="ARBA00022603"/>
    </source>
</evidence>
<dbReference type="InterPro" id="IPR029063">
    <property type="entry name" value="SAM-dependent_MTases_sf"/>
</dbReference>
<dbReference type="eggNOG" id="KOG0821">
    <property type="taxonomic scope" value="Eukaryota"/>
</dbReference>
<organism evidence="8 9">
    <name type="scientific">Batrachochytrium dendrobatidis (strain JEL423)</name>
    <dbReference type="NCBI Taxonomy" id="403673"/>
    <lineage>
        <taxon>Eukaryota</taxon>
        <taxon>Fungi</taxon>
        <taxon>Fungi incertae sedis</taxon>
        <taxon>Chytridiomycota</taxon>
        <taxon>Chytridiomycota incertae sedis</taxon>
        <taxon>Chytridiomycetes</taxon>
        <taxon>Rhizophydiales</taxon>
        <taxon>Rhizophydiales incertae sedis</taxon>
        <taxon>Batrachochytrium</taxon>
    </lineage>
</organism>
<dbReference type="OrthoDB" id="16079at2759"/>
<dbReference type="InterPro" id="IPR001737">
    <property type="entry name" value="KsgA/Erm"/>
</dbReference>
<dbReference type="VEuPathDB" id="FungiDB:BDEG_20602"/>
<dbReference type="PANTHER" id="PTHR11727:SF7">
    <property type="entry name" value="DIMETHYLADENOSINE TRANSFERASE-RELATED"/>
    <property type="match status" value="1"/>
</dbReference>
<keyword evidence="4 5" id="KW-0694">RNA-binding</keyword>
<evidence type="ECO:0000313" key="8">
    <source>
        <dbReference type="EMBL" id="OAJ36427.1"/>
    </source>
</evidence>
<reference evidence="8 9" key="2">
    <citation type="submission" date="2016-05" db="EMBL/GenBank/DDBJ databases">
        <title>Lineage-specific infection strategies underlie the spectrum of fungal disease in amphibians.</title>
        <authorList>
            <person name="Cuomo C.A."/>
            <person name="Farrer R.A."/>
            <person name="James T."/>
            <person name="Longcore J."/>
            <person name="Birren B."/>
        </authorList>
    </citation>
    <scope>NUCLEOTIDE SEQUENCE [LARGE SCALE GENOMIC DNA]</scope>
    <source>
        <strain evidence="8 9">JEL423</strain>
    </source>
</reference>
<keyword evidence="3 5" id="KW-0949">S-adenosyl-L-methionine</keyword>
<dbReference type="SUPFAM" id="SSF53335">
    <property type="entry name" value="S-adenosyl-L-methionine-dependent methyltransferases"/>
    <property type="match status" value="1"/>
</dbReference>
<protein>
    <recommendedName>
        <fullName evidence="6">rRNA adenine N(6)-methyltransferase</fullName>
        <ecNumber evidence="6">2.1.1.-</ecNumber>
    </recommendedName>
</protein>
<feature type="binding site" evidence="5">
    <location>
        <position position="1"/>
    </location>
    <ligand>
        <name>S-adenosyl-L-methionine</name>
        <dbReference type="ChEBI" id="CHEBI:59789"/>
    </ligand>
</feature>
<dbReference type="Pfam" id="PF00398">
    <property type="entry name" value="RrnaAD"/>
    <property type="match status" value="1"/>
</dbReference>
<evidence type="ECO:0000256" key="3">
    <source>
        <dbReference type="ARBA" id="ARBA00022691"/>
    </source>
</evidence>